<organism evidence="1 2">
    <name type="scientific">Cavenderia fasciculata</name>
    <name type="common">Slime mold</name>
    <name type="synonym">Dictyostelium fasciculatum</name>
    <dbReference type="NCBI Taxonomy" id="261658"/>
    <lineage>
        <taxon>Eukaryota</taxon>
        <taxon>Amoebozoa</taxon>
        <taxon>Evosea</taxon>
        <taxon>Eumycetozoa</taxon>
        <taxon>Dictyostelia</taxon>
        <taxon>Acytosteliales</taxon>
        <taxon>Cavenderiaceae</taxon>
        <taxon>Cavenderia</taxon>
    </lineage>
</organism>
<evidence type="ECO:0000313" key="1">
    <source>
        <dbReference type="EMBL" id="EGG18869.1"/>
    </source>
</evidence>
<dbReference type="EMBL" id="GL883017">
    <property type="protein sequence ID" value="EGG18869.1"/>
    <property type="molecule type" value="Genomic_DNA"/>
</dbReference>
<proteinExistence type="predicted"/>
<dbReference type="KEGG" id="dfa:DFA_02608"/>
<evidence type="ECO:0008006" key="3">
    <source>
        <dbReference type="Google" id="ProtNLM"/>
    </source>
</evidence>
<name>F4PZV5_CACFS</name>
<keyword evidence="2" id="KW-1185">Reference proteome</keyword>
<sequence length="403" mass="45914">MEIMKILISNGVINVCTANLISEKDWEDLIHNMGARAHVKYYVRQHEEMLTLTDKERLLIQSIFGNVYLFQRILIERDKIRSTGAFIESVAKPLHRLIIEGDRELLRYSIHKYNHAALFSGHIMTPTDEGPLQPVDTAINIDDLPLAKYLHEILPSFGRQTEQSLILASARKDRALSQDMLAFLIDVRHQKWGATTIEFVVENHYNDSLAYLLTRADTSTLGPTPWTFEDTLSSPLSIAIENENIEAIPILLQNCKLTPMAGYPGQVVGSQLVQYRAFQLAIRSKRIDVVEMVVQAGLFSPQHDTYHDTLYSAILSDSIDMIRYVEDRLHPTLFENDTCLQKALRSLPIVVSDEVLEYLATSTKCPFKFNEMDLNPYIIKGREDAIKLLLNNKMAEPSYPQPV</sequence>
<dbReference type="Proteomes" id="UP000007797">
    <property type="component" value="Unassembled WGS sequence"/>
</dbReference>
<evidence type="ECO:0000313" key="2">
    <source>
        <dbReference type="Proteomes" id="UP000007797"/>
    </source>
</evidence>
<accession>F4PZV5</accession>
<protein>
    <recommendedName>
        <fullName evidence="3">Ankyrin repeat-containing protein</fullName>
    </recommendedName>
</protein>
<reference evidence="2" key="1">
    <citation type="journal article" date="2011" name="Genome Res.">
        <title>Phylogeny-wide analysis of social amoeba genomes highlights ancient origins for complex intercellular communication.</title>
        <authorList>
            <person name="Heidel A.J."/>
            <person name="Lawal H.M."/>
            <person name="Felder M."/>
            <person name="Schilde C."/>
            <person name="Helps N.R."/>
            <person name="Tunggal B."/>
            <person name="Rivero F."/>
            <person name="John U."/>
            <person name="Schleicher M."/>
            <person name="Eichinger L."/>
            <person name="Platzer M."/>
            <person name="Noegel A.A."/>
            <person name="Schaap P."/>
            <person name="Gloeckner G."/>
        </authorList>
    </citation>
    <scope>NUCLEOTIDE SEQUENCE [LARGE SCALE GENOMIC DNA]</scope>
    <source>
        <strain evidence="2">SH3</strain>
    </source>
</reference>
<dbReference type="AlphaFoldDB" id="F4PZV5"/>
<dbReference type="RefSeq" id="XP_004357331.1">
    <property type="nucleotide sequence ID" value="XM_004357275.1"/>
</dbReference>
<dbReference type="SUPFAM" id="SSF48403">
    <property type="entry name" value="Ankyrin repeat"/>
    <property type="match status" value="1"/>
</dbReference>
<dbReference type="Gene3D" id="1.25.40.20">
    <property type="entry name" value="Ankyrin repeat-containing domain"/>
    <property type="match status" value="1"/>
</dbReference>
<gene>
    <name evidence="1" type="ORF">DFA_02608</name>
</gene>
<dbReference type="GeneID" id="14870984"/>
<dbReference type="InterPro" id="IPR036770">
    <property type="entry name" value="Ankyrin_rpt-contain_sf"/>
</dbReference>